<dbReference type="EMBL" id="JAGJCB010000030">
    <property type="protein sequence ID" value="MBP0905753.1"/>
    <property type="molecule type" value="Genomic_DNA"/>
</dbReference>
<dbReference type="InterPro" id="IPR032710">
    <property type="entry name" value="NTF2-like_dom_sf"/>
</dbReference>
<sequence length="117" mass="13645">MNTLIEKISAVNDLILQGKGLEAFETYYHDDVIMQENDNEVFIGKEVNRKREEAFFAAITEFRCAKPLKVTVGEKTTMVEWQFDYTHKDLGCKNYTQVAVQEWQDGKIIKEKFYHGS</sequence>
<feature type="domain" description="SnoaL-like" evidence="1">
    <location>
        <begin position="16"/>
        <end position="109"/>
    </location>
</feature>
<dbReference type="InterPro" id="IPR037401">
    <property type="entry name" value="SnoaL-like"/>
</dbReference>
<gene>
    <name evidence="2" type="ORF">J8H85_18160</name>
</gene>
<dbReference type="RefSeq" id="WP_209657038.1">
    <property type="nucleotide sequence ID" value="NZ_JAGJCB010000030.1"/>
</dbReference>
<dbReference type="PANTHER" id="PTHR34003:SF2">
    <property type="entry name" value="SNOAL-LIKE DOMAIN-CONTAINING PROTEIN"/>
    <property type="match status" value="1"/>
</dbReference>
<keyword evidence="3" id="KW-1185">Reference proteome</keyword>
<reference evidence="2 3" key="1">
    <citation type="submission" date="2021-04" db="EMBL/GenBank/DDBJ databases">
        <title>Mariniflexile gromovii gen. nov., sp. nov., a gliding bacterium isolated from the sea urchin Strongylocentrotus intermedius.</title>
        <authorList>
            <person name="Ko S."/>
            <person name="Le V."/>
            <person name="Ahn C.-Y."/>
            <person name="Oh H.-M."/>
        </authorList>
    </citation>
    <scope>NUCLEOTIDE SEQUENCE [LARGE SCALE GENOMIC DNA]</scope>
    <source>
        <strain evidence="2 3">KCTC 12570</strain>
    </source>
</reference>
<evidence type="ECO:0000313" key="2">
    <source>
        <dbReference type="EMBL" id="MBP0905753.1"/>
    </source>
</evidence>
<dbReference type="PANTHER" id="PTHR34003">
    <property type="entry name" value="BLL2395 PROTEIN"/>
    <property type="match status" value="1"/>
</dbReference>
<accession>A0ABS4BYT8</accession>
<protein>
    <submittedName>
        <fullName evidence="2">Nuclear transport factor 2 family protein</fullName>
    </submittedName>
</protein>
<proteinExistence type="predicted"/>
<evidence type="ECO:0000259" key="1">
    <source>
        <dbReference type="Pfam" id="PF12680"/>
    </source>
</evidence>
<dbReference type="Gene3D" id="3.10.450.50">
    <property type="match status" value="1"/>
</dbReference>
<evidence type="ECO:0000313" key="3">
    <source>
        <dbReference type="Proteomes" id="UP000670776"/>
    </source>
</evidence>
<comment type="caution">
    <text evidence="2">The sequence shown here is derived from an EMBL/GenBank/DDBJ whole genome shotgun (WGS) entry which is preliminary data.</text>
</comment>
<organism evidence="2 3">
    <name type="scientific">Mariniflexile gromovii</name>
    <dbReference type="NCBI Taxonomy" id="362523"/>
    <lineage>
        <taxon>Bacteria</taxon>
        <taxon>Pseudomonadati</taxon>
        <taxon>Bacteroidota</taxon>
        <taxon>Flavobacteriia</taxon>
        <taxon>Flavobacteriales</taxon>
        <taxon>Flavobacteriaceae</taxon>
        <taxon>Mariniflexile</taxon>
    </lineage>
</organism>
<dbReference type="Proteomes" id="UP000670776">
    <property type="component" value="Unassembled WGS sequence"/>
</dbReference>
<dbReference type="Pfam" id="PF12680">
    <property type="entry name" value="SnoaL_2"/>
    <property type="match status" value="1"/>
</dbReference>
<name>A0ABS4BYT8_9FLAO</name>
<dbReference type="SUPFAM" id="SSF54427">
    <property type="entry name" value="NTF2-like"/>
    <property type="match status" value="1"/>
</dbReference>